<feature type="compositionally biased region" description="Basic residues" evidence="1">
    <location>
        <begin position="43"/>
        <end position="53"/>
    </location>
</feature>
<comment type="caution">
    <text evidence="2">The sequence shown here is derived from an EMBL/GenBank/DDBJ whole genome shotgun (WGS) entry which is preliminary data.</text>
</comment>
<name>A0A0F4Z342_RASE3</name>
<sequence>MASVSTGQNCPSDISQQKDSSSQHEHAAHTSFLAKPSHDNRVVKRQRRGRPKKVNQETINRMVQILEESRHSLSLSWEQLGAAVGITGVHLQTVRNQLINEGYCKSVSCQRKWLTQETMDARVAFAIAHQNWPWRSVLFSSLVSFSLGPSPSRKAKVAINDRQQERLCKECHRNRTKQRGQERHAIHCWAIVGFDHKSPLTFFSSVGDNIPLCEMVTCRKHNNQAQQQPQMQSICSSEKQFLLVDEANESNFRHNNDHLLQIHGESKPLSRIVTPPCSPDLNIAHDVLLFLKKMVQKRALFRDEKDLEAGVLEEWGKVSVKEINKLVDSMPRRVDDVIRMKGKPV</sequence>
<dbReference type="InterPro" id="IPR036397">
    <property type="entry name" value="RNaseH_sf"/>
</dbReference>
<reference evidence="2 3" key="1">
    <citation type="submission" date="2015-04" db="EMBL/GenBank/DDBJ databases">
        <authorList>
            <person name="Heijne W.H."/>
            <person name="Fedorova N.D."/>
            <person name="Nierman W.C."/>
            <person name="Vollebregt A.W."/>
            <person name="Zhao Z."/>
            <person name="Wu L."/>
            <person name="Kumar M."/>
            <person name="Stam H."/>
            <person name="van den Berg M.A."/>
            <person name="Pel H.J."/>
        </authorList>
    </citation>
    <scope>NUCLEOTIDE SEQUENCE [LARGE SCALE GENOMIC DNA]</scope>
    <source>
        <strain evidence="2 3">CBS 393.64</strain>
    </source>
</reference>
<dbReference type="Proteomes" id="UP000053958">
    <property type="component" value="Unassembled WGS sequence"/>
</dbReference>
<gene>
    <name evidence="2" type="ORF">T310_1028</name>
</gene>
<accession>A0A0F4Z342</accession>
<evidence type="ECO:0008006" key="4">
    <source>
        <dbReference type="Google" id="ProtNLM"/>
    </source>
</evidence>
<dbReference type="RefSeq" id="XP_013331561.1">
    <property type="nucleotide sequence ID" value="XM_013476107.1"/>
</dbReference>
<dbReference type="GO" id="GO:0003676">
    <property type="term" value="F:nucleic acid binding"/>
    <property type="evidence" value="ECO:0007669"/>
    <property type="project" value="InterPro"/>
</dbReference>
<organism evidence="2 3">
    <name type="scientific">Rasamsonia emersonii (strain ATCC 16479 / CBS 393.64 / IMI 116815)</name>
    <dbReference type="NCBI Taxonomy" id="1408163"/>
    <lineage>
        <taxon>Eukaryota</taxon>
        <taxon>Fungi</taxon>
        <taxon>Dikarya</taxon>
        <taxon>Ascomycota</taxon>
        <taxon>Pezizomycotina</taxon>
        <taxon>Eurotiomycetes</taxon>
        <taxon>Eurotiomycetidae</taxon>
        <taxon>Eurotiales</taxon>
        <taxon>Trichocomaceae</taxon>
        <taxon>Rasamsonia</taxon>
    </lineage>
</organism>
<evidence type="ECO:0000313" key="3">
    <source>
        <dbReference type="Proteomes" id="UP000053958"/>
    </source>
</evidence>
<feature type="compositionally biased region" description="Polar residues" evidence="1">
    <location>
        <begin position="1"/>
        <end position="11"/>
    </location>
</feature>
<protein>
    <recommendedName>
        <fullName evidence="4">Tc1-like transposase DDE domain-containing protein</fullName>
    </recommendedName>
</protein>
<keyword evidence="3" id="KW-1185">Reference proteome</keyword>
<dbReference type="STRING" id="1408163.A0A0F4Z342"/>
<feature type="region of interest" description="Disordered" evidence="1">
    <location>
        <begin position="1"/>
        <end position="56"/>
    </location>
</feature>
<dbReference type="Gene3D" id="3.30.420.10">
    <property type="entry name" value="Ribonuclease H-like superfamily/Ribonuclease H"/>
    <property type="match status" value="1"/>
</dbReference>
<evidence type="ECO:0000256" key="1">
    <source>
        <dbReference type="SAM" id="MobiDB-lite"/>
    </source>
</evidence>
<dbReference type="AlphaFoldDB" id="A0A0F4Z342"/>
<dbReference type="GeneID" id="25313346"/>
<evidence type="ECO:0000313" key="2">
    <source>
        <dbReference type="EMBL" id="KKA24949.1"/>
    </source>
</evidence>
<proteinExistence type="predicted"/>
<dbReference type="EMBL" id="LASV01000041">
    <property type="protein sequence ID" value="KKA24949.1"/>
    <property type="molecule type" value="Genomic_DNA"/>
</dbReference>
<dbReference type="OrthoDB" id="5410741at2759"/>